<accession>A0A9K3PFX3</accession>
<dbReference type="OrthoDB" id="46912at2759"/>
<sequence length="692" mass="79114">MSLVSIHCPSMKRFFGHAFLSTKDLRQNIPTWIRTSIIVDRNFASKEGSSVSKIQSSIDDGIESADRAYFGNNSTQFCTRNGTRFTDRMLNLSTRNGKRRSDEEQHRFTTLSPLAMSLQTHVMELLSKQSANLQPHSPTKAVHLHLVVSVSGGCDSVALLHACMEWKQAMPSLLQRRPHVPSSTPILHVHVVHFHHRQRPIDADLDYQFVKSLVQHYNQQQQQQQQQQNGTTTLIDTFHMEDWKDADTKQTDTVSDDTFSQDKARQWRRTKLLEFAQTKVDPPTASLGMILTAHHRDDHYESALLKLLRGVHLLNWKGMEPVTVLTTAATSDNVPSHQQSSIYLVRPFLDLSKQDLVDYLLQRGLIWREDVSNASNKYLRNRVRSELIPLLLEMTDGAFLDKRLSNLLRQSQELSTDMSIRIEEYVQRNQPDAICDGGFWRIPEKQLDASSTLVYSQALLRWMTQQMKALRRFGQDDSDTDVMIPYETLQRVMKQLQQYPDRKQWELELGGNYSLVRQGETLRVECSSFSESIGYLKGKRKENAWKWTVAPDTTTATTVSSNLDSVDVFLSRGMVHGDLSFYSTTLAEATSNNEPGDDRAKSLTLVPPWRNSPVKIRQFLRGQDVPVHERDNTSILFAKSNPTSEPKVIAIQVNQRKWVVNKQYNGETIKDIGAIDDSIRVQVTSCRNENDT</sequence>
<reference evidence="8" key="1">
    <citation type="journal article" date="2021" name="Sci. Rep.">
        <title>Diploid genomic architecture of Nitzschia inconspicua, an elite biomass production diatom.</title>
        <authorList>
            <person name="Oliver A."/>
            <person name="Podell S."/>
            <person name="Pinowska A."/>
            <person name="Traller J.C."/>
            <person name="Smith S.R."/>
            <person name="McClure R."/>
            <person name="Beliaev A."/>
            <person name="Bohutskyi P."/>
            <person name="Hill E.A."/>
            <person name="Rabines A."/>
            <person name="Zheng H."/>
            <person name="Allen L.Z."/>
            <person name="Kuo A."/>
            <person name="Grigoriev I.V."/>
            <person name="Allen A.E."/>
            <person name="Hazlebeck D."/>
            <person name="Allen E.E."/>
        </authorList>
    </citation>
    <scope>NUCLEOTIDE SEQUENCE</scope>
    <source>
        <strain evidence="8">Hildebrandi</strain>
    </source>
</reference>
<evidence type="ECO:0000256" key="6">
    <source>
        <dbReference type="ARBA" id="ARBA00048539"/>
    </source>
</evidence>
<proteinExistence type="inferred from homology"/>
<name>A0A9K3PFX3_9STRA</name>
<comment type="catalytic activity">
    <reaction evidence="6">
        <text>cytidine(34) in tRNA(Ile2) + L-lysine + ATP = lysidine(34) in tRNA(Ile2) + AMP + diphosphate + H(+)</text>
        <dbReference type="Rhea" id="RHEA:43744"/>
        <dbReference type="Rhea" id="RHEA-COMP:10625"/>
        <dbReference type="Rhea" id="RHEA-COMP:10670"/>
        <dbReference type="ChEBI" id="CHEBI:15378"/>
        <dbReference type="ChEBI" id="CHEBI:30616"/>
        <dbReference type="ChEBI" id="CHEBI:32551"/>
        <dbReference type="ChEBI" id="CHEBI:33019"/>
        <dbReference type="ChEBI" id="CHEBI:82748"/>
        <dbReference type="ChEBI" id="CHEBI:83665"/>
        <dbReference type="ChEBI" id="CHEBI:456215"/>
        <dbReference type="EC" id="6.3.4.19"/>
    </reaction>
</comment>
<dbReference type="Pfam" id="PF01171">
    <property type="entry name" value="ATP_bind_3"/>
    <property type="match status" value="1"/>
</dbReference>
<dbReference type="InterPro" id="IPR012795">
    <property type="entry name" value="tRNA_Ile_lys_synt_N"/>
</dbReference>
<dbReference type="HAMAP" id="MF_01161">
    <property type="entry name" value="tRNA_Ile_lys_synt"/>
    <property type="match status" value="1"/>
</dbReference>
<feature type="domain" description="tRNA(Ile)-lysidine/2-thiocytidine synthase N-terminal" evidence="7">
    <location>
        <begin position="146"/>
        <end position="385"/>
    </location>
</feature>
<keyword evidence="3" id="KW-0819">tRNA processing</keyword>
<evidence type="ECO:0000256" key="5">
    <source>
        <dbReference type="ARBA" id="ARBA00022840"/>
    </source>
</evidence>
<reference evidence="8" key="2">
    <citation type="submission" date="2021-04" db="EMBL/GenBank/DDBJ databases">
        <authorList>
            <person name="Podell S."/>
        </authorList>
    </citation>
    <scope>NUCLEOTIDE SEQUENCE</scope>
    <source>
        <strain evidence="8">Hildebrandi</strain>
    </source>
</reference>
<gene>
    <name evidence="8" type="ORF">IV203_033291</name>
</gene>
<dbReference type="NCBIfam" id="TIGR02432">
    <property type="entry name" value="lysidine_TilS_N"/>
    <property type="match status" value="1"/>
</dbReference>
<dbReference type="EMBL" id="JAGRRH010000022">
    <property type="protein sequence ID" value="KAG7345760.1"/>
    <property type="molecule type" value="Genomic_DNA"/>
</dbReference>
<dbReference type="AlphaFoldDB" id="A0A9K3PFX3"/>
<keyword evidence="9" id="KW-1185">Reference proteome</keyword>
<dbReference type="CDD" id="cd01992">
    <property type="entry name" value="TilS_N"/>
    <property type="match status" value="1"/>
</dbReference>
<keyword evidence="4" id="KW-0547">Nucleotide-binding</keyword>
<organism evidence="8 9">
    <name type="scientific">Nitzschia inconspicua</name>
    <dbReference type="NCBI Taxonomy" id="303405"/>
    <lineage>
        <taxon>Eukaryota</taxon>
        <taxon>Sar</taxon>
        <taxon>Stramenopiles</taxon>
        <taxon>Ochrophyta</taxon>
        <taxon>Bacillariophyta</taxon>
        <taxon>Bacillariophyceae</taxon>
        <taxon>Bacillariophycidae</taxon>
        <taxon>Bacillariales</taxon>
        <taxon>Bacillariaceae</taxon>
        <taxon>Nitzschia</taxon>
    </lineage>
</organism>
<protein>
    <recommendedName>
        <fullName evidence="1">tRNA(Ile)-lysidine synthetase</fullName>
        <ecNumber evidence="1">6.3.4.19</ecNumber>
    </recommendedName>
</protein>
<dbReference type="PANTHER" id="PTHR43033">
    <property type="entry name" value="TRNA(ILE)-LYSIDINE SYNTHASE-RELATED"/>
    <property type="match status" value="1"/>
</dbReference>
<dbReference type="EC" id="6.3.4.19" evidence="1"/>
<evidence type="ECO:0000259" key="7">
    <source>
        <dbReference type="Pfam" id="PF01171"/>
    </source>
</evidence>
<dbReference type="PANTHER" id="PTHR43033:SF1">
    <property type="entry name" value="TRNA(ILE)-LYSIDINE SYNTHASE-RELATED"/>
    <property type="match status" value="1"/>
</dbReference>
<evidence type="ECO:0000256" key="1">
    <source>
        <dbReference type="ARBA" id="ARBA00013267"/>
    </source>
</evidence>
<evidence type="ECO:0000313" key="8">
    <source>
        <dbReference type="EMBL" id="KAG7345760.1"/>
    </source>
</evidence>
<dbReference type="GO" id="GO:0005524">
    <property type="term" value="F:ATP binding"/>
    <property type="evidence" value="ECO:0007669"/>
    <property type="project" value="UniProtKB-KW"/>
</dbReference>
<dbReference type="InterPro" id="IPR012094">
    <property type="entry name" value="tRNA_Ile_lys_synt"/>
</dbReference>
<comment type="caution">
    <text evidence="8">The sequence shown here is derived from an EMBL/GenBank/DDBJ whole genome shotgun (WGS) entry which is preliminary data.</text>
</comment>
<dbReference type="InterPro" id="IPR011063">
    <property type="entry name" value="TilS/TtcA_N"/>
</dbReference>
<evidence type="ECO:0000256" key="3">
    <source>
        <dbReference type="ARBA" id="ARBA00022694"/>
    </source>
</evidence>
<evidence type="ECO:0000313" key="9">
    <source>
        <dbReference type="Proteomes" id="UP000693970"/>
    </source>
</evidence>
<evidence type="ECO:0000256" key="2">
    <source>
        <dbReference type="ARBA" id="ARBA00022598"/>
    </source>
</evidence>
<keyword evidence="5" id="KW-0067">ATP-binding</keyword>
<dbReference type="GO" id="GO:0032267">
    <property type="term" value="F:tRNA(Ile)-lysidine synthase activity"/>
    <property type="evidence" value="ECO:0007669"/>
    <property type="project" value="UniProtKB-EC"/>
</dbReference>
<evidence type="ECO:0000256" key="4">
    <source>
        <dbReference type="ARBA" id="ARBA00022741"/>
    </source>
</evidence>
<keyword evidence="2" id="KW-0436">Ligase</keyword>
<dbReference type="GO" id="GO:0008033">
    <property type="term" value="P:tRNA processing"/>
    <property type="evidence" value="ECO:0007669"/>
    <property type="project" value="UniProtKB-KW"/>
</dbReference>
<dbReference type="Proteomes" id="UP000693970">
    <property type="component" value="Unassembled WGS sequence"/>
</dbReference>